<reference evidence="2" key="1">
    <citation type="submission" date="2022-12" db="EMBL/GenBank/DDBJ databases">
        <title>Marinomonas 15G1-11 sp. nov, isolated from marine algae.</title>
        <authorList>
            <person name="Butt M."/>
            <person name="Choi D.G."/>
            <person name="Kim J.M."/>
            <person name="Lee J.K."/>
            <person name="Baek J.H."/>
            <person name="Jeon C.O."/>
        </authorList>
    </citation>
    <scope>NUCLEOTIDE SEQUENCE</scope>
    <source>
        <strain evidence="2">15G1-11</strain>
    </source>
</reference>
<accession>A0ABT4JP81</accession>
<proteinExistence type="predicted"/>
<feature type="transmembrane region" description="Helical" evidence="1">
    <location>
        <begin position="32"/>
        <end position="51"/>
    </location>
</feature>
<comment type="caution">
    <text evidence="2">The sequence shown here is derived from an EMBL/GenBank/DDBJ whole genome shotgun (WGS) entry which is preliminary data.</text>
</comment>
<dbReference type="Proteomes" id="UP001149719">
    <property type="component" value="Unassembled WGS sequence"/>
</dbReference>
<protein>
    <recommendedName>
        <fullName evidence="4">Biotin/lipoyl-binding protein</fullName>
    </recommendedName>
</protein>
<keyword evidence="1" id="KW-1133">Transmembrane helix</keyword>
<organism evidence="2 3">
    <name type="scientific">Marinomonas phaeophyticola</name>
    <dbReference type="NCBI Taxonomy" id="3004091"/>
    <lineage>
        <taxon>Bacteria</taxon>
        <taxon>Pseudomonadati</taxon>
        <taxon>Pseudomonadota</taxon>
        <taxon>Gammaproteobacteria</taxon>
        <taxon>Oceanospirillales</taxon>
        <taxon>Oceanospirillaceae</taxon>
        <taxon>Marinomonas</taxon>
    </lineage>
</organism>
<keyword evidence="1" id="KW-0812">Transmembrane</keyword>
<dbReference type="SUPFAM" id="SSF51230">
    <property type="entry name" value="Single hybrid motif"/>
    <property type="match status" value="1"/>
</dbReference>
<dbReference type="InterPro" id="IPR011053">
    <property type="entry name" value="Single_hybrid_motif"/>
</dbReference>
<evidence type="ECO:0000313" key="3">
    <source>
        <dbReference type="Proteomes" id="UP001149719"/>
    </source>
</evidence>
<dbReference type="EMBL" id="JAPUBN010000003">
    <property type="protein sequence ID" value="MCZ2720170.1"/>
    <property type="molecule type" value="Genomic_DNA"/>
</dbReference>
<dbReference type="PRINTS" id="PR01490">
    <property type="entry name" value="RTXTOXIND"/>
</dbReference>
<evidence type="ECO:0008006" key="4">
    <source>
        <dbReference type="Google" id="ProtNLM"/>
    </source>
</evidence>
<evidence type="ECO:0000313" key="2">
    <source>
        <dbReference type="EMBL" id="MCZ2720170.1"/>
    </source>
</evidence>
<name>A0ABT4JP81_9GAMM</name>
<keyword evidence="1" id="KW-0472">Membrane</keyword>
<evidence type="ECO:0000256" key="1">
    <source>
        <dbReference type="SAM" id="Phobius"/>
    </source>
</evidence>
<dbReference type="Gene3D" id="2.40.50.100">
    <property type="match status" value="1"/>
</dbReference>
<keyword evidence="3" id="KW-1185">Reference proteome</keyword>
<sequence length="107" mass="12284">MQYSFREIHDLNILSDDPIYRKHFNTPNDLKIMVTLISLCFSIAILGAILFKVDKIVPAYGIVDTKSELFEIRNTEPGFIDKMYVAEGDFVKKGQPLIQFETDIVNL</sequence>
<gene>
    <name evidence="2" type="ORF">O1D97_00560</name>
</gene>
<feature type="non-terminal residue" evidence="2">
    <location>
        <position position="107"/>
    </location>
</feature>